<evidence type="ECO:0000313" key="3">
    <source>
        <dbReference type="Proteomes" id="UP001295740"/>
    </source>
</evidence>
<feature type="region of interest" description="Disordered" evidence="1">
    <location>
        <begin position="1"/>
        <end position="46"/>
    </location>
</feature>
<evidence type="ECO:0000313" key="2">
    <source>
        <dbReference type="EMBL" id="CAJ2503788.1"/>
    </source>
</evidence>
<evidence type="ECO:0000256" key="1">
    <source>
        <dbReference type="SAM" id="MobiDB-lite"/>
    </source>
</evidence>
<sequence>MQITDDWRPLADAPGVQDNQHRPNLCRNRQRRWQDDSVPRNPRGRFPFPGCRGIRQHLIQHRRQCSGFRGCNRAFGTSAALGEHIFCAQTASTMPYMCTFPGYGYIASGGIFTGRLQEHLLP</sequence>
<dbReference type="EMBL" id="CAUWAG010000006">
    <property type="protein sequence ID" value="CAJ2503788.1"/>
    <property type="molecule type" value="Genomic_DNA"/>
</dbReference>
<dbReference type="Proteomes" id="UP001295740">
    <property type="component" value="Unassembled WGS sequence"/>
</dbReference>
<comment type="caution">
    <text evidence="2">The sequence shown here is derived from an EMBL/GenBank/DDBJ whole genome shotgun (WGS) entry which is preliminary data.</text>
</comment>
<protein>
    <submittedName>
        <fullName evidence="2">Uu.00g111820.m01.CDS01</fullName>
    </submittedName>
</protein>
<gene>
    <name evidence="2" type="ORF">KHLLAP_LOCUS4256</name>
</gene>
<proteinExistence type="predicted"/>
<accession>A0AAI8VG81</accession>
<reference evidence="2" key="1">
    <citation type="submission" date="2023-10" db="EMBL/GenBank/DDBJ databases">
        <authorList>
            <person name="Hackl T."/>
        </authorList>
    </citation>
    <scope>NUCLEOTIDE SEQUENCE</scope>
</reference>
<keyword evidence="3" id="KW-1185">Reference proteome</keyword>
<name>A0AAI8VG81_9PEZI</name>
<organism evidence="2 3">
    <name type="scientific">Anthostomella pinea</name>
    <dbReference type="NCBI Taxonomy" id="933095"/>
    <lineage>
        <taxon>Eukaryota</taxon>
        <taxon>Fungi</taxon>
        <taxon>Dikarya</taxon>
        <taxon>Ascomycota</taxon>
        <taxon>Pezizomycotina</taxon>
        <taxon>Sordariomycetes</taxon>
        <taxon>Xylariomycetidae</taxon>
        <taxon>Xylariales</taxon>
        <taxon>Xylariaceae</taxon>
        <taxon>Anthostomella</taxon>
    </lineage>
</organism>
<dbReference type="AlphaFoldDB" id="A0AAI8VG81"/>